<organism evidence="5 6">
    <name type="scientific">Mytilus galloprovincialis</name>
    <name type="common">Mediterranean mussel</name>
    <dbReference type="NCBI Taxonomy" id="29158"/>
    <lineage>
        <taxon>Eukaryota</taxon>
        <taxon>Metazoa</taxon>
        <taxon>Spiralia</taxon>
        <taxon>Lophotrochozoa</taxon>
        <taxon>Mollusca</taxon>
        <taxon>Bivalvia</taxon>
        <taxon>Autobranchia</taxon>
        <taxon>Pteriomorphia</taxon>
        <taxon>Mytilida</taxon>
        <taxon>Mytiloidea</taxon>
        <taxon>Mytilidae</taxon>
        <taxon>Mytilinae</taxon>
        <taxon>Mytilus</taxon>
    </lineage>
</organism>
<keyword evidence="3" id="KW-0472">Membrane</keyword>
<gene>
    <name evidence="5" type="ORF">MGAL_10B093806</name>
</gene>
<dbReference type="GO" id="GO:0003824">
    <property type="term" value="F:catalytic activity"/>
    <property type="evidence" value="ECO:0007669"/>
    <property type="project" value="UniProtKB-KW"/>
</dbReference>
<protein>
    <recommendedName>
        <fullName evidence="4">Reverse transcriptase/retrotransposon-derived protein RNase H-like domain-containing protein</fullName>
    </recommendedName>
</protein>
<evidence type="ECO:0000313" key="5">
    <source>
        <dbReference type="EMBL" id="VDI35490.1"/>
    </source>
</evidence>
<dbReference type="InterPro" id="IPR050951">
    <property type="entry name" value="Retrovirus_Pol_polyprotein"/>
</dbReference>
<feature type="region of interest" description="Disordered" evidence="2">
    <location>
        <begin position="60"/>
        <end position="86"/>
    </location>
</feature>
<comment type="caution">
    <text evidence="5">The sequence shown here is derived from an EMBL/GenBank/DDBJ whole genome shotgun (WGS) entry which is preliminary data.</text>
</comment>
<evidence type="ECO:0000256" key="3">
    <source>
        <dbReference type="SAM" id="Phobius"/>
    </source>
</evidence>
<dbReference type="PANTHER" id="PTHR37984">
    <property type="entry name" value="PROTEIN CBG26694"/>
    <property type="match status" value="1"/>
</dbReference>
<dbReference type="PANTHER" id="PTHR37984:SF5">
    <property type="entry name" value="PROTEIN NYNRIN-LIKE"/>
    <property type="match status" value="1"/>
</dbReference>
<dbReference type="Proteomes" id="UP000596742">
    <property type="component" value="Unassembled WGS sequence"/>
</dbReference>
<evidence type="ECO:0000256" key="2">
    <source>
        <dbReference type="SAM" id="MobiDB-lite"/>
    </source>
</evidence>
<feature type="transmembrane region" description="Helical" evidence="3">
    <location>
        <begin position="296"/>
        <end position="314"/>
    </location>
</feature>
<dbReference type="Pfam" id="PF17919">
    <property type="entry name" value="RT_RNaseH_2"/>
    <property type="match status" value="1"/>
</dbReference>
<keyword evidence="3" id="KW-1133">Transmembrane helix</keyword>
<dbReference type="AlphaFoldDB" id="A0A8B6EKN8"/>
<sequence length="317" mass="35507">MHWCAREDIDGSVEKLYDLMVRDQLTVSSDKDLRLWIQEHTPPDFKSLVELAEAYQTAHKDVGKGNDKAQSSSDYQKKQQSKSNGNNQGTVLALVLDTPFAELIIGNYVNTYIPTSVKDTVVVSDDSVDFSVLDSVLDPSSEPCQAVQTDHRRLNKCLRGVQKGRISKAPLVSIPPMDEPFHKTDEPVFKEPHPLPYAVRNQVKVEVEMLKPGIIEPSTSPYAAPVVLVKKKVPVFNFAWIIIIFILLFILQTDASQFGLSAVLEQEFEDGRHPVIFISKKLSGAECNYAVIEKKCYAIVWAIIFVLKFVGVGWTKS</sequence>
<dbReference type="SUPFAM" id="SSF56672">
    <property type="entry name" value="DNA/RNA polymerases"/>
    <property type="match status" value="1"/>
</dbReference>
<feature type="transmembrane region" description="Helical" evidence="3">
    <location>
        <begin position="233"/>
        <end position="251"/>
    </location>
</feature>
<reference evidence="5" key="1">
    <citation type="submission" date="2018-11" db="EMBL/GenBank/DDBJ databases">
        <authorList>
            <person name="Alioto T."/>
            <person name="Alioto T."/>
        </authorList>
    </citation>
    <scope>NUCLEOTIDE SEQUENCE</scope>
</reference>
<keyword evidence="6" id="KW-1185">Reference proteome</keyword>
<dbReference type="InterPro" id="IPR043502">
    <property type="entry name" value="DNA/RNA_pol_sf"/>
</dbReference>
<dbReference type="Gene3D" id="3.10.10.10">
    <property type="entry name" value="HIV Type 1 Reverse Transcriptase, subunit A, domain 1"/>
    <property type="match status" value="1"/>
</dbReference>
<dbReference type="Gene3D" id="3.10.20.370">
    <property type="match status" value="1"/>
</dbReference>
<name>A0A8B6EKN8_MYTGA</name>
<evidence type="ECO:0000259" key="4">
    <source>
        <dbReference type="Pfam" id="PF17919"/>
    </source>
</evidence>
<evidence type="ECO:0000256" key="1">
    <source>
        <dbReference type="ARBA" id="ARBA00023268"/>
    </source>
</evidence>
<dbReference type="InterPro" id="IPR038269">
    <property type="entry name" value="SCAN_sf"/>
</dbReference>
<dbReference type="Gene3D" id="1.10.4020.10">
    <property type="entry name" value="DNA breaking-rejoining enzymes"/>
    <property type="match status" value="1"/>
</dbReference>
<keyword evidence="3" id="KW-0812">Transmembrane</keyword>
<dbReference type="InterPro" id="IPR041577">
    <property type="entry name" value="RT_RNaseH_2"/>
</dbReference>
<dbReference type="SUPFAM" id="SSF47353">
    <property type="entry name" value="Retrovirus capsid dimerization domain-like"/>
    <property type="match status" value="1"/>
</dbReference>
<accession>A0A8B6EKN8</accession>
<proteinExistence type="predicted"/>
<feature type="domain" description="Reverse transcriptase/retrotransposon-derived protein RNase H-like" evidence="4">
    <location>
        <begin position="248"/>
        <end position="304"/>
    </location>
</feature>
<evidence type="ECO:0000313" key="6">
    <source>
        <dbReference type="Proteomes" id="UP000596742"/>
    </source>
</evidence>
<dbReference type="OrthoDB" id="6139274at2759"/>
<dbReference type="EMBL" id="UYJE01005239">
    <property type="protein sequence ID" value="VDI35490.1"/>
    <property type="molecule type" value="Genomic_DNA"/>
</dbReference>
<keyword evidence="1" id="KW-0511">Multifunctional enzyme</keyword>